<evidence type="ECO:0000256" key="2">
    <source>
        <dbReference type="ARBA" id="ARBA00004673"/>
    </source>
</evidence>
<keyword evidence="9 21" id="KW-0679">Respiratory chain</keyword>
<feature type="domain" description="Cytochrome c" evidence="23">
    <location>
        <begin position="205"/>
        <end position="286"/>
    </location>
</feature>
<name>A0ABU5ANX7_9HYPH</name>
<evidence type="ECO:0000259" key="23">
    <source>
        <dbReference type="PROSITE" id="PS51007"/>
    </source>
</evidence>
<evidence type="ECO:0000256" key="18">
    <source>
        <dbReference type="ARBA" id="ARBA00023065"/>
    </source>
</evidence>
<keyword evidence="5 21" id="KW-0813">Transport</keyword>
<evidence type="ECO:0000256" key="1">
    <source>
        <dbReference type="ARBA" id="ARBA00004533"/>
    </source>
</evidence>
<proteinExistence type="inferred from homology"/>
<evidence type="ECO:0000256" key="22">
    <source>
        <dbReference type="SAM" id="Phobius"/>
    </source>
</evidence>
<evidence type="ECO:0000256" key="6">
    <source>
        <dbReference type="ARBA" id="ARBA00022475"/>
    </source>
</evidence>
<evidence type="ECO:0000256" key="15">
    <source>
        <dbReference type="ARBA" id="ARBA00022989"/>
    </source>
</evidence>
<evidence type="ECO:0000256" key="16">
    <source>
        <dbReference type="ARBA" id="ARBA00023002"/>
    </source>
</evidence>
<dbReference type="Gene3D" id="1.10.760.10">
    <property type="entry name" value="Cytochrome c-like domain"/>
    <property type="match status" value="2"/>
</dbReference>
<keyword evidence="18 21" id="KW-0406">Ion transport</keyword>
<keyword evidence="7 21" id="KW-0997">Cell inner membrane</keyword>
<feature type="domain" description="Cytochrome c" evidence="23">
    <location>
        <begin position="108"/>
        <end position="197"/>
    </location>
</feature>
<comment type="subunit">
    <text evidence="4">Component of the cbb3-type cytochrome c oxidase at least composed of FixN, FixO, FixQ and FixP.</text>
</comment>
<gene>
    <name evidence="24" type="primary">ccoP</name>
    <name evidence="24" type="ORF">RFM23_15230</name>
</gene>
<evidence type="ECO:0000256" key="21">
    <source>
        <dbReference type="PIRNR" id="PIRNR000006"/>
    </source>
</evidence>
<dbReference type="InterPro" id="IPR008168">
    <property type="entry name" value="Cyt_C_IC"/>
</dbReference>
<evidence type="ECO:0000256" key="12">
    <source>
        <dbReference type="ARBA" id="ARBA00022737"/>
    </source>
</evidence>
<dbReference type="RefSeq" id="WP_320320749.1">
    <property type="nucleotide sequence ID" value="NZ_JAVIIP010000007.1"/>
</dbReference>
<dbReference type="InterPro" id="IPR036909">
    <property type="entry name" value="Cyt_c-like_dom_sf"/>
</dbReference>
<dbReference type="SUPFAM" id="SSF46626">
    <property type="entry name" value="Cytochrome c"/>
    <property type="match status" value="2"/>
</dbReference>
<keyword evidence="6 21" id="KW-1003">Cell membrane</keyword>
<reference evidence="24 25" key="1">
    <citation type="submission" date="2023-08" db="EMBL/GenBank/DDBJ databases">
        <title>Implementing the SeqCode for naming new Mesorhizobium species isolated from Vachellia karroo root nodules.</title>
        <authorList>
            <person name="Van Lill M."/>
        </authorList>
    </citation>
    <scope>NUCLEOTIDE SEQUENCE [LARGE SCALE GENOMIC DNA]</scope>
    <source>
        <strain evidence="24 25">VK4B</strain>
    </source>
</reference>
<protein>
    <recommendedName>
        <fullName evidence="21">Cbb3-type cytochrome c oxidase subunit</fullName>
    </recommendedName>
</protein>
<dbReference type="Proteomes" id="UP001276564">
    <property type="component" value="Unassembled WGS sequence"/>
</dbReference>
<evidence type="ECO:0000256" key="17">
    <source>
        <dbReference type="ARBA" id="ARBA00023004"/>
    </source>
</evidence>
<evidence type="ECO:0000256" key="9">
    <source>
        <dbReference type="ARBA" id="ARBA00022660"/>
    </source>
</evidence>
<evidence type="ECO:0000313" key="25">
    <source>
        <dbReference type="Proteomes" id="UP001276564"/>
    </source>
</evidence>
<evidence type="ECO:0000256" key="14">
    <source>
        <dbReference type="ARBA" id="ARBA00022982"/>
    </source>
</evidence>
<evidence type="ECO:0000256" key="20">
    <source>
        <dbReference type="ARBA" id="ARBA00025525"/>
    </source>
</evidence>
<evidence type="ECO:0000256" key="7">
    <source>
        <dbReference type="ARBA" id="ARBA00022519"/>
    </source>
</evidence>
<evidence type="ECO:0000256" key="10">
    <source>
        <dbReference type="ARBA" id="ARBA00022692"/>
    </source>
</evidence>
<dbReference type="NCBIfam" id="TIGR00782">
    <property type="entry name" value="ccoP"/>
    <property type="match status" value="1"/>
</dbReference>
<keyword evidence="10 22" id="KW-0812">Transmembrane</keyword>
<evidence type="ECO:0000256" key="5">
    <source>
        <dbReference type="ARBA" id="ARBA00022448"/>
    </source>
</evidence>
<evidence type="ECO:0000256" key="8">
    <source>
        <dbReference type="ARBA" id="ARBA00022617"/>
    </source>
</evidence>
<sequence length="289" mass="31317">MDVGRRDPVTGRTTTGHEWNGIEELNTPVPKVVLFFLAIGALFCLGYWLLMPAWPLGSTYTKGLLGNDQRRIVDQEVATAKAQRAAWLDKIQALDFAAIKSDPVLMQDVTKAGHVLFSDNCAACHGIKATGGPGFPDLTAKSWLWGGEPEKIAETIGIGINSTNDDTRVSQMLAFGRDGILDRQKITDVVTYVRSLSMPDAGSVESIEAGREVFAGNCVACHGKDAKGMHEQGAPDLTDSHWIYGGTLQDVYSTVYSGRQGHMPNWNARLTPAEIKLLALYVGQLGQAK</sequence>
<evidence type="ECO:0000256" key="3">
    <source>
        <dbReference type="ARBA" id="ARBA00006113"/>
    </source>
</evidence>
<dbReference type="EMBL" id="JAVIIP010000007">
    <property type="protein sequence ID" value="MDX8538973.1"/>
    <property type="molecule type" value="Genomic_DNA"/>
</dbReference>
<comment type="subcellular location">
    <subcellularLocation>
        <location evidence="1 21">Cell inner membrane</location>
    </subcellularLocation>
</comment>
<dbReference type="PRINTS" id="PR00605">
    <property type="entry name" value="CYTCHROMECIC"/>
</dbReference>
<comment type="similarity">
    <text evidence="3 21">Belongs to the CcoP / FixP family.</text>
</comment>
<keyword evidence="19 21" id="KW-0472">Membrane</keyword>
<dbReference type="InterPro" id="IPR038414">
    <property type="entry name" value="CcoP_N_sf"/>
</dbReference>
<dbReference type="PANTHER" id="PTHR33751:SF1">
    <property type="entry name" value="CBB3-TYPE CYTOCHROME C OXIDASE SUBUNIT FIXP"/>
    <property type="match status" value="1"/>
</dbReference>
<evidence type="ECO:0000256" key="4">
    <source>
        <dbReference type="ARBA" id="ARBA00011203"/>
    </source>
</evidence>
<dbReference type="InterPro" id="IPR004678">
    <property type="entry name" value="Cyt_c_oxidase_cbb3_su3"/>
</dbReference>
<dbReference type="PANTHER" id="PTHR33751">
    <property type="entry name" value="CBB3-TYPE CYTOCHROME C OXIDASE SUBUNIT FIXP"/>
    <property type="match status" value="1"/>
</dbReference>
<evidence type="ECO:0000256" key="11">
    <source>
        <dbReference type="ARBA" id="ARBA00022723"/>
    </source>
</evidence>
<dbReference type="PROSITE" id="PS51007">
    <property type="entry name" value="CYTC"/>
    <property type="match status" value="2"/>
</dbReference>
<keyword evidence="16 21" id="KW-0560">Oxidoreductase</keyword>
<dbReference type="Pfam" id="PF14715">
    <property type="entry name" value="FixP_N"/>
    <property type="match status" value="1"/>
</dbReference>
<accession>A0ABU5ANX7</accession>
<organism evidence="24 25">
    <name type="scientific">Mesorhizobium abyssinicae</name>
    <dbReference type="NCBI Taxonomy" id="1209958"/>
    <lineage>
        <taxon>Bacteria</taxon>
        <taxon>Pseudomonadati</taxon>
        <taxon>Pseudomonadota</taxon>
        <taxon>Alphaproteobacteria</taxon>
        <taxon>Hyphomicrobiales</taxon>
        <taxon>Phyllobacteriaceae</taxon>
        <taxon>Mesorhizobium</taxon>
    </lineage>
</organism>
<keyword evidence="13 21" id="KW-0375">Hydrogen ion transport</keyword>
<evidence type="ECO:0000256" key="19">
    <source>
        <dbReference type="ARBA" id="ARBA00023136"/>
    </source>
</evidence>
<keyword evidence="8 21" id="KW-0349">Heme</keyword>
<dbReference type="InterPro" id="IPR032858">
    <property type="entry name" value="CcoP_N"/>
</dbReference>
<evidence type="ECO:0000313" key="24">
    <source>
        <dbReference type="EMBL" id="MDX8538973.1"/>
    </source>
</evidence>
<comment type="caution">
    <text evidence="24">The sequence shown here is derived from an EMBL/GenBank/DDBJ whole genome shotgun (WGS) entry which is preliminary data.</text>
</comment>
<keyword evidence="11 21" id="KW-0479">Metal-binding</keyword>
<keyword evidence="12" id="KW-0677">Repeat</keyword>
<dbReference type="InterPro" id="IPR009056">
    <property type="entry name" value="Cyt_c-like_dom"/>
</dbReference>
<keyword evidence="17 21" id="KW-0408">Iron</keyword>
<evidence type="ECO:0000256" key="13">
    <source>
        <dbReference type="ARBA" id="ARBA00022781"/>
    </source>
</evidence>
<dbReference type="PIRSF" id="PIRSF000006">
    <property type="entry name" value="Cbb3-Cox_fixP"/>
    <property type="match status" value="1"/>
</dbReference>
<comment type="cofactor">
    <cofactor evidence="21">
        <name>heme c</name>
        <dbReference type="ChEBI" id="CHEBI:61717"/>
    </cofactor>
    <text evidence="21">Binds 2 heme C groups per subunit.</text>
</comment>
<dbReference type="Pfam" id="PF00034">
    <property type="entry name" value="Cytochrom_C"/>
    <property type="match status" value="1"/>
</dbReference>
<comment type="pathway">
    <text evidence="2 21">Energy metabolism; oxidative phosphorylation.</text>
</comment>
<keyword evidence="25" id="KW-1185">Reference proteome</keyword>
<dbReference type="InterPro" id="IPR050597">
    <property type="entry name" value="Cytochrome_c_Oxidase_Subunit"/>
</dbReference>
<keyword evidence="15 22" id="KW-1133">Transmembrane helix</keyword>
<keyword evidence="14 21" id="KW-0249">Electron transport</keyword>
<dbReference type="Gene3D" id="6.10.280.130">
    <property type="match status" value="1"/>
</dbReference>
<feature type="transmembrane region" description="Helical" evidence="22">
    <location>
        <begin position="32"/>
        <end position="50"/>
    </location>
</feature>
<dbReference type="Pfam" id="PF13442">
    <property type="entry name" value="Cytochrome_CBB3"/>
    <property type="match status" value="1"/>
</dbReference>
<comment type="function">
    <text evidence="20">C-type cytochrome. Part of the cbb3-type cytochrome c oxidase complex. FixP subunit is required for transferring electrons from donor cytochrome c via its heme groups to FixO subunit. From there, electrons are shuttled to the catalytic binuclear center of FixN subunit where oxygen reduction takes place. The complex also functions as a proton pump.</text>
</comment>